<reference evidence="1 2" key="1">
    <citation type="journal article" date="2019" name="Commun. Biol.">
        <title>The bagworm genome reveals a unique fibroin gene that provides high tensile strength.</title>
        <authorList>
            <person name="Kono N."/>
            <person name="Nakamura H."/>
            <person name="Ohtoshi R."/>
            <person name="Tomita M."/>
            <person name="Numata K."/>
            <person name="Arakawa K."/>
        </authorList>
    </citation>
    <scope>NUCLEOTIDE SEQUENCE [LARGE SCALE GENOMIC DNA]</scope>
</reference>
<organism evidence="1 2">
    <name type="scientific">Eumeta variegata</name>
    <name type="common">Bagworm moth</name>
    <name type="synonym">Eumeta japonica</name>
    <dbReference type="NCBI Taxonomy" id="151549"/>
    <lineage>
        <taxon>Eukaryota</taxon>
        <taxon>Metazoa</taxon>
        <taxon>Ecdysozoa</taxon>
        <taxon>Arthropoda</taxon>
        <taxon>Hexapoda</taxon>
        <taxon>Insecta</taxon>
        <taxon>Pterygota</taxon>
        <taxon>Neoptera</taxon>
        <taxon>Endopterygota</taxon>
        <taxon>Lepidoptera</taxon>
        <taxon>Glossata</taxon>
        <taxon>Ditrysia</taxon>
        <taxon>Tineoidea</taxon>
        <taxon>Psychidae</taxon>
        <taxon>Oiketicinae</taxon>
        <taxon>Eumeta</taxon>
    </lineage>
</organism>
<protein>
    <submittedName>
        <fullName evidence="1">Uncharacterized protein</fullName>
    </submittedName>
</protein>
<evidence type="ECO:0000313" key="1">
    <source>
        <dbReference type="EMBL" id="GBP87422.1"/>
    </source>
</evidence>
<dbReference type="Proteomes" id="UP000299102">
    <property type="component" value="Unassembled WGS sequence"/>
</dbReference>
<evidence type="ECO:0000313" key="2">
    <source>
        <dbReference type="Proteomes" id="UP000299102"/>
    </source>
</evidence>
<name>A0A4C1ZJ34_EUMVA</name>
<dbReference type="EMBL" id="BGZK01001858">
    <property type="protein sequence ID" value="GBP87422.1"/>
    <property type="molecule type" value="Genomic_DNA"/>
</dbReference>
<accession>A0A4C1ZJ34</accession>
<proteinExistence type="predicted"/>
<gene>
    <name evidence="1" type="ORF">EVAR_66064_1</name>
</gene>
<dbReference type="AlphaFoldDB" id="A0A4C1ZJ34"/>
<comment type="caution">
    <text evidence="1">The sequence shown here is derived from an EMBL/GenBank/DDBJ whole genome shotgun (WGS) entry which is preliminary data.</text>
</comment>
<keyword evidence="2" id="KW-1185">Reference proteome</keyword>
<sequence length="144" mass="16745">MRRLITKHQKEADKPLDFFERKSCKALQTRLFRIICRYGLASSKSPLSQRGQVALRDSYRNRRSCKQIFGQTHVGMTHLVRVGWRLRLPQAPTEARRHSSPSHAQARRLAAVAEWGQHTTPPRRVITPVTRIGRQNTFNDVPFY</sequence>